<dbReference type="RefSeq" id="WP_004047445.1">
    <property type="nucleotide sequence ID" value="NZ_BDFM01000189.1"/>
</dbReference>
<proteinExistence type="predicted"/>
<comment type="caution">
    <text evidence="1">The sequence shown here is derived from an EMBL/GenBank/DDBJ whole genome shotgun (WGS) entry which is preliminary data.</text>
</comment>
<dbReference type="AlphaFoldDB" id="A0A4S2EIS2"/>
<evidence type="ECO:0000313" key="1">
    <source>
        <dbReference type="EMBL" id="TGY55899.1"/>
    </source>
</evidence>
<reference evidence="1 2" key="1">
    <citation type="submission" date="2019-04" db="EMBL/GenBank/DDBJ databases">
        <title>Microbes associate with the intestines of laboratory mice.</title>
        <authorList>
            <person name="Navarre W."/>
            <person name="Wong E."/>
            <person name="Huang K."/>
            <person name="Tropini C."/>
            <person name="Ng K."/>
            <person name="Yu B."/>
        </authorList>
    </citation>
    <scope>NUCLEOTIDE SEQUENCE [LARGE SCALE GENOMIC DNA]</scope>
    <source>
        <strain evidence="1 2">NM26_J9</strain>
    </source>
</reference>
<name>A0A4S2EIS2_9LACO</name>
<dbReference type="Proteomes" id="UP000306855">
    <property type="component" value="Unassembled WGS sequence"/>
</dbReference>
<dbReference type="EMBL" id="SRYK01000015">
    <property type="protein sequence ID" value="TGY55899.1"/>
    <property type="molecule type" value="Genomic_DNA"/>
</dbReference>
<gene>
    <name evidence="1" type="ORF">E5340_04315</name>
</gene>
<dbReference type="InterPro" id="IPR018873">
    <property type="entry name" value="KilA-N_DNA-bd_domain"/>
</dbReference>
<sequence length="276" mass="31358">MNSLKILGQEKVGNFEFTGIEGGFGEGKKSMLVKDIAEIHKRSSKVINQAINMNIKRFRAGVDILDLKASNFEVNLIDLGFTQNAINRSNNIYLLSERGYSKLLKILEDDTAWEIYDQLVDNYFAMRQSIQSENKALLADKRLEIMEQNAATRRAQLMYKIAMATKSQRHRELMLNRAGKELVGEMVIPAMEVESVEYTASEVAEKLGVLTKAGKPYPAKVGEYANRISLKAEQPGQNEYGRWIISKSKYSAKEVAQWVYFEAGVQKLKEYLELIK</sequence>
<dbReference type="Pfam" id="PF10543">
    <property type="entry name" value="ORF6N"/>
    <property type="match status" value="1"/>
</dbReference>
<dbReference type="OrthoDB" id="9812611at2"/>
<evidence type="ECO:0000313" key="2">
    <source>
        <dbReference type="Proteomes" id="UP000306855"/>
    </source>
</evidence>
<accession>A0A4S2EIS2</accession>
<organism evidence="1 2">
    <name type="scientific">Ligilactobacillus murinus</name>
    <dbReference type="NCBI Taxonomy" id="1622"/>
    <lineage>
        <taxon>Bacteria</taxon>
        <taxon>Bacillati</taxon>
        <taxon>Bacillota</taxon>
        <taxon>Bacilli</taxon>
        <taxon>Lactobacillales</taxon>
        <taxon>Lactobacillaceae</taxon>
        <taxon>Ligilactobacillus</taxon>
    </lineage>
</organism>
<protein>
    <submittedName>
        <fullName evidence="1">Uncharacterized protein</fullName>
    </submittedName>
</protein>